<keyword evidence="1" id="KW-0732">Signal</keyword>
<dbReference type="Pfam" id="PF06863">
    <property type="entry name" value="DUF1254"/>
    <property type="match status" value="1"/>
</dbReference>
<dbReference type="Pfam" id="PF06742">
    <property type="entry name" value="DUF1214"/>
    <property type="match status" value="1"/>
</dbReference>
<evidence type="ECO:0000313" key="4">
    <source>
        <dbReference type="EMBL" id="GHP09122.1"/>
    </source>
</evidence>
<protein>
    <recommendedName>
        <fullName evidence="6">DUF1254 domain-containing protein</fullName>
    </recommendedName>
</protein>
<accession>A0A830HQ62</accession>
<dbReference type="Proteomes" id="UP000660262">
    <property type="component" value="Unassembled WGS sequence"/>
</dbReference>
<evidence type="ECO:0000256" key="1">
    <source>
        <dbReference type="SAM" id="SignalP"/>
    </source>
</evidence>
<dbReference type="EMBL" id="BNJQ01000023">
    <property type="protein sequence ID" value="GHP09122.1"/>
    <property type="molecule type" value="Genomic_DNA"/>
</dbReference>
<gene>
    <name evidence="4" type="ORF">PPROV_000785900</name>
</gene>
<proteinExistence type="predicted"/>
<dbReference type="InterPro" id="IPR010621">
    <property type="entry name" value="DUF1214"/>
</dbReference>
<feature type="chain" id="PRO_5032945765" description="DUF1254 domain-containing protein" evidence="1">
    <location>
        <begin position="18"/>
        <end position="404"/>
    </location>
</feature>
<sequence>MMAMMMLLLAICSLASATILLSSNDAAVVVVRAQEEEKEEKKMIPVTVELFGRAESDVTFAKYLSLAKAFNQFAHLRALTPLDQQNIVRMNRDTLYSPSIIDFAKCTPSGVTLIFPPADVIGDRFVSAMIVSQDHDIIATKYPGDDNGEGIEITPSDVGTDKAFIGLRVFTDGSEEDLVKAHAVQDAFRIVPWNDAYESNGAEVDQETCEMSKEEYMAEVAMWDKDSLATVRDLIKELQKHSNATSGEMFGPNRDEMNYLYYLFGTATGWGGQPPEDAVYIYGPPSDIDTSGDVAYQITIPTNDLPLKRNPATGEFIGFWSITVYDKDGFMEPNALEVNSINSATAKYDGDQVTITLAPEATCVASPKNCIPITPSWNYIVRMYVPERSLIDGSYEAPKLQKME</sequence>
<evidence type="ECO:0000259" key="2">
    <source>
        <dbReference type="Pfam" id="PF06742"/>
    </source>
</evidence>
<evidence type="ECO:0000259" key="3">
    <source>
        <dbReference type="Pfam" id="PF06863"/>
    </source>
</evidence>
<feature type="domain" description="DUF1254" evidence="3">
    <location>
        <begin position="70"/>
        <end position="192"/>
    </location>
</feature>
<dbReference type="SUPFAM" id="SSF160935">
    <property type="entry name" value="VPA0735-like"/>
    <property type="match status" value="1"/>
</dbReference>
<feature type="signal peptide" evidence="1">
    <location>
        <begin position="1"/>
        <end position="17"/>
    </location>
</feature>
<dbReference type="InterPro" id="IPR010679">
    <property type="entry name" value="DUF1254"/>
</dbReference>
<organism evidence="4 5">
    <name type="scientific">Pycnococcus provasolii</name>
    <dbReference type="NCBI Taxonomy" id="41880"/>
    <lineage>
        <taxon>Eukaryota</taxon>
        <taxon>Viridiplantae</taxon>
        <taxon>Chlorophyta</taxon>
        <taxon>Pseudoscourfieldiophyceae</taxon>
        <taxon>Pseudoscourfieldiales</taxon>
        <taxon>Pycnococcaceae</taxon>
        <taxon>Pycnococcus</taxon>
    </lineage>
</organism>
<keyword evidence="5" id="KW-1185">Reference proteome</keyword>
<dbReference type="PANTHER" id="PTHR36509:SF2">
    <property type="entry name" value="BLL3101 PROTEIN"/>
    <property type="match status" value="1"/>
</dbReference>
<feature type="domain" description="DUF1214" evidence="2">
    <location>
        <begin position="290"/>
        <end position="387"/>
    </location>
</feature>
<dbReference type="PANTHER" id="PTHR36509">
    <property type="entry name" value="BLL3101 PROTEIN"/>
    <property type="match status" value="1"/>
</dbReference>
<dbReference type="OrthoDB" id="2018289at2759"/>
<evidence type="ECO:0000313" key="5">
    <source>
        <dbReference type="Proteomes" id="UP000660262"/>
    </source>
</evidence>
<reference evidence="4" key="1">
    <citation type="submission" date="2020-10" db="EMBL/GenBank/DDBJ databases">
        <title>Unveiling of a novel bifunctional photoreceptor, Dualchrome1, isolated from a cosmopolitan green alga.</title>
        <authorList>
            <person name="Suzuki S."/>
            <person name="Kawachi M."/>
        </authorList>
    </citation>
    <scope>NUCLEOTIDE SEQUENCE</scope>
    <source>
        <strain evidence="4">NIES 2893</strain>
    </source>
</reference>
<dbReference type="AlphaFoldDB" id="A0A830HQ62"/>
<name>A0A830HQ62_9CHLO</name>
<dbReference type="Gene3D" id="2.60.120.600">
    <property type="entry name" value="Domain of unknown function DUF1214, C-terminal domain"/>
    <property type="match status" value="1"/>
</dbReference>
<dbReference type="InterPro" id="IPR037049">
    <property type="entry name" value="DUF1214_C_sf"/>
</dbReference>
<evidence type="ECO:0008006" key="6">
    <source>
        <dbReference type="Google" id="ProtNLM"/>
    </source>
</evidence>
<comment type="caution">
    <text evidence="4">The sequence shown here is derived from an EMBL/GenBank/DDBJ whole genome shotgun (WGS) entry which is preliminary data.</text>
</comment>